<feature type="domain" description="Peptidase C1A papain C-terminal" evidence="5">
    <location>
        <begin position="2"/>
        <end position="202"/>
    </location>
</feature>
<evidence type="ECO:0000256" key="4">
    <source>
        <dbReference type="SAM" id="Phobius"/>
    </source>
</evidence>
<dbReference type="SMART" id="SM00645">
    <property type="entry name" value="Pept_C1"/>
    <property type="match status" value="1"/>
</dbReference>
<name>A0ABD3SNY1_9STRA</name>
<dbReference type="InterPro" id="IPR039417">
    <property type="entry name" value="Peptidase_C1A_papain-like"/>
</dbReference>
<evidence type="ECO:0000256" key="1">
    <source>
        <dbReference type="ARBA" id="ARBA00008455"/>
    </source>
</evidence>
<dbReference type="PROSITE" id="PS00640">
    <property type="entry name" value="THIOL_PROTEASE_ASN"/>
    <property type="match status" value="1"/>
</dbReference>
<gene>
    <name evidence="6" type="ORF">ACHAXA_004612</name>
</gene>
<sequence>MARYAAVDEARRIERESIDAAELSVQELIDCDTRYDQGCAGGNPLLAYYFLRRYGVTSANNYPYTGRMDTCNYRKVDMPVATVKSWGILTSDHENNIEKVLRYIGPVAVGLIGGDPAFLSYESGIFTSSRGGKCDYGPADHAMLIVGYGEEVSRGAVVKYWIARNSWGTGWGENGYVKVARLGGSRGHRGVCGIAHSPSVALGGMFTRDFEMERFGEYLSGRSAGGSGVPDGSLMARASYQIQSAIHRISTRLGFWGVMKSTMIRDENDDLAIVIPYAMTLVGVFLACCLLFAHLVRKRRRGESRRATVVERQRSYDEESVATTMGVYNGVAGVIRVGIISRDSTNGERTSLLENDAVIKYNSDTR</sequence>
<dbReference type="Proteomes" id="UP001530377">
    <property type="component" value="Unassembled WGS sequence"/>
</dbReference>
<keyword evidence="4" id="KW-0812">Transmembrane</keyword>
<dbReference type="EMBL" id="JALLPB020000024">
    <property type="protein sequence ID" value="KAL3826294.1"/>
    <property type="molecule type" value="Genomic_DNA"/>
</dbReference>
<dbReference type="CDD" id="cd02248">
    <property type="entry name" value="Peptidase_C1A"/>
    <property type="match status" value="1"/>
</dbReference>
<keyword evidence="4" id="KW-0472">Membrane</keyword>
<evidence type="ECO:0000313" key="7">
    <source>
        <dbReference type="Proteomes" id="UP001530377"/>
    </source>
</evidence>
<protein>
    <recommendedName>
        <fullName evidence="5">Peptidase C1A papain C-terminal domain-containing protein</fullName>
    </recommendedName>
</protein>
<keyword evidence="7" id="KW-1185">Reference proteome</keyword>
<accession>A0ABD3SNY1</accession>
<evidence type="ECO:0000313" key="6">
    <source>
        <dbReference type="EMBL" id="KAL3826294.1"/>
    </source>
</evidence>
<evidence type="ECO:0000256" key="2">
    <source>
        <dbReference type="ARBA" id="ARBA00023145"/>
    </source>
</evidence>
<dbReference type="InterPro" id="IPR025661">
    <property type="entry name" value="Pept_asp_AS"/>
</dbReference>
<evidence type="ECO:0000259" key="5">
    <source>
        <dbReference type="SMART" id="SM00645"/>
    </source>
</evidence>
<reference evidence="6 7" key="1">
    <citation type="submission" date="2024-10" db="EMBL/GenBank/DDBJ databases">
        <title>Updated reference genomes for cyclostephanoid diatoms.</title>
        <authorList>
            <person name="Roberts W.R."/>
            <person name="Alverson A.J."/>
        </authorList>
    </citation>
    <scope>NUCLEOTIDE SEQUENCE [LARGE SCALE GENOMIC DNA]</scope>
    <source>
        <strain evidence="6 7">AJA228-03</strain>
    </source>
</reference>
<proteinExistence type="inferred from homology"/>
<dbReference type="InterPro" id="IPR000668">
    <property type="entry name" value="Peptidase_C1A_C"/>
</dbReference>
<feature type="transmembrane region" description="Helical" evidence="4">
    <location>
        <begin position="271"/>
        <end position="296"/>
    </location>
</feature>
<keyword evidence="3" id="KW-1015">Disulfide bond</keyword>
<dbReference type="Pfam" id="PF00112">
    <property type="entry name" value="Peptidase_C1"/>
    <property type="match status" value="1"/>
</dbReference>
<dbReference type="SUPFAM" id="SSF54001">
    <property type="entry name" value="Cysteine proteinases"/>
    <property type="match status" value="1"/>
</dbReference>
<comment type="similarity">
    <text evidence="1">Belongs to the peptidase C1 family.</text>
</comment>
<keyword evidence="2" id="KW-0865">Zymogen</keyword>
<organism evidence="6 7">
    <name type="scientific">Cyclostephanos tholiformis</name>
    <dbReference type="NCBI Taxonomy" id="382380"/>
    <lineage>
        <taxon>Eukaryota</taxon>
        <taxon>Sar</taxon>
        <taxon>Stramenopiles</taxon>
        <taxon>Ochrophyta</taxon>
        <taxon>Bacillariophyta</taxon>
        <taxon>Coscinodiscophyceae</taxon>
        <taxon>Thalassiosirophycidae</taxon>
        <taxon>Stephanodiscales</taxon>
        <taxon>Stephanodiscaceae</taxon>
        <taxon>Cyclostephanos</taxon>
    </lineage>
</organism>
<evidence type="ECO:0000256" key="3">
    <source>
        <dbReference type="ARBA" id="ARBA00023157"/>
    </source>
</evidence>
<dbReference type="InterPro" id="IPR013128">
    <property type="entry name" value="Peptidase_C1A"/>
</dbReference>
<comment type="caution">
    <text evidence="6">The sequence shown here is derived from an EMBL/GenBank/DDBJ whole genome shotgun (WGS) entry which is preliminary data.</text>
</comment>
<keyword evidence="4" id="KW-1133">Transmembrane helix</keyword>
<dbReference type="Gene3D" id="3.90.70.10">
    <property type="entry name" value="Cysteine proteinases"/>
    <property type="match status" value="1"/>
</dbReference>
<dbReference type="PANTHER" id="PTHR12411">
    <property type="entry name" value="CYSTEINE PROTEASE FAMILY C1-RELATED"/>
    <property type="match status" value="1"/>
</dbReference>
<dbReference type="InterPro" id="IPR025660">
    <property type="entry name" value="Pept_his_AS"/>
</dbReference>
<dbReference type="InterPro" id="IPR038765">
    <property type="entry name" value="Papain-like_cys_pep_sf"/>
</dbReference>
<dbReference type="PROSITE" id="PS00639">
    <property type="entry name" value="THIOL_PROTEASE_HIS"/>
    <property type="match status" value="1"/>
</dbReference>
<dbReference type="AlphaFoldDB" id="A0ABD3SNY1"/>